<dbReference type="InterPro" id="IPR038718">
    <property type="entry name" value="SNF2-like_sf"/>
</dbReference>
<proteinExistence type="predicted"/>
<feature type="domain" description="Helicase ATP-binding" evidence="3">
    <location>
        <begin position="224"/>
        <end position="408"/>
    </location>
</feature>
<dbReference type="KEGG" id="csl:COCSUDRAFT_48741"/>
<evidence type="ECO:0000259" key="4">
    <source>
        <dbReference type="PROSITE" id="PS51194"/>
    </source>
</evidence>
<protein>
    <submittedName>
        <fullName evidence="5">P-loop containing nucleoside triphosphate hydrolase protein</fullName>
    </submittedName>
</protein>
<dbReference type="CDD" id="cd18793">
    <property type="entry name" value="SF2_C_SNF"/>
    <property type="match status" value="1"/>
</dbReference>
<dbReference type="Gene3D" id="3.40.50.10810">
    <property type="entry name" value="Tandem AAA-ATPase domain"/>
    <property type="match status" value="1"/>
</dbReference>
<dbReference type="GO" id="GO:0043596">
    <property type="term" value="C:nuclear replication fork"/>
    <property type="evidence" value="ECO:0007669"/>
    <property type="project" value="TreeGrafter"/>
</dbReference>
<dbReference type="Pfam" id="PF00176">
    <property type="entry name" value="SNF2-rel_dom"/>
    <property type="match status" value="1"/>
</dbReference>
<dbReference type="SUPFAM" id="SSF52540">
    <property type="entry name" value="P-loop containing nucleoside triphosphate hydrolases"/>
    <property type="match status" value="2"/>
</dbReference>
<dbReference type="Gene3D" id="1.10.30.50">
    <property type="match status" value="1"/>
</dbReference>
<dbReference type="PROSITE" id="PS51194">
    <property type="entry name" value="HELICASE_CTER"/>
    <property type="match status" value="1"/>
</dbReference>
<feature type="compositionally biased region" description="Low complexity" evidence="2">
    <location>
        <begin position="844"/>
        <end position="873"/>
    </location>
</feature>
<accession>I0YNI1</accession>
<evidence type="ECO:0000259" key="3">
    <source>
        <dbReference type="PROSITE" id="PS51192"/>
    </source>
</evidence>
<evidence type="ECO:0000256" key="1">
    <source>
        <dbReference type="ARBA" id="ARBA00022801"/>
    </source>
</evidence>
<dbReference type="GeneID" id="17037924"/>
<dbReference type="InterPro" id="IPR001650">
    <property type="entry name" value="Helicase_C-like"/>
</dbReference>
<dbReference type="InterPro" id="IPR014001">
    <property type="entry name" value="Helicase_ATP-bd"/>
</dbReference>
<feature type="region of interest" description="Disordered" evidence="2">
    <location>
        <begin position="1243"/>
        <end position="1302"/>
    </location>
</feature>
<evidence type="ECO:0000313" key="5">
    <source>
        <dbReference type="EMBL" id="EIE19950.1"/>
    </source>
</evidence>
<dbReference type="OrthoDB" id="2801544at2759"/>
<keyword evidence="6" id="KW-1185">Reference proteome</keyword>
<dbReference type="STRING" id="574566.I0YNI1"/>
<keyword evidence="1 5" id="KW-0378">Hydrolase</keyword>
<dbReference type="SMART" id="SM00490">
    <property type="entry name" value="HELICc"/>
    <property type="match status" value="1"/>
</dbReference>
<feature type="region of interest" description="Disordered" evidence="2">
    <location>
        <begin position="785"/>
        <end position="878"/>
    </location>
</feature>
<name>I0YNI1_COCSC</name>
<dbReference type="Gene3D" id="3.40.50.300">
    <property type="entry name" value="P-loop containing nucleotide triphosphate hydrolases"/>
    <property type="match status" value="1"/>
</dbReference>
<dbReference type="GO" id="GO:0016787">
    <property type="term" value="F:hydrolase activity"/>
    <property type="evidence" value="ECO:0007669"/>
    <property type="project" value="UniProtKB-KW"/>
</dbReference>
<dbReference type="Proteomes" id="UP000007264">
    <property type="component" value="Unassembled WGS sequence"/>
</dbReference>
<dbReference type="PROSITE" id="PS51192">
    <property type="entry name" value="HELICASE_ATP_BIND_1"/>
    <property type="match status" value="1"/>
</dbReference>
<feature type="compositionally biased region" description="Acidic residues" evidence="2">
    <location>
        <begin position="505"/>
        <end position="527"/>
    </location>
</feature>
<feature type="domain" description="Helicase C-terminal" evidence="4">
    <location>
        <begin position="572"/>
        <end position="727"/>
    </location>
</feature>
<dbReference type="EMBL" id="AGSI01000017">
    <property type="protein sequence ID" value="EIE19950.1"/>
    <property type="molecule type" value="Genomic_DNA"/>
</dbReference>
<dbReference type="GO" id="GO:0031297">
    <property type="term" value="P:replication fork processing"/>
    <property type="evidence" value="ECO:0007669"/>
    <property type="project" value="TreeGrafter"/>
</dbReference>
<reference evidence="5 6" key="1">
    <citation type="journal article" date="2012" name="Genome Biol.">
        <title>The genome of the polar eukaryotic microalga coccomyxa subellipsoidea reveals traits of cold adaptation.</title>
        <authorList>
            <person name="Blanc G."/>
            <person name="Agarkova I."/>
            <person name="Grimwood J."/>
            <person name="Kuo A."/>
            <person name="Brueggeman A."/>
            <person name="Dunigan D."/>
            <person name="Gurnon J."/>
            <person name="Ladunga I."/>
            <person name="Lindquist E."/>
            <person name="Lucas S."/>
            <person name="Pangilinan J."/>
            <person name="Proschold T."/>
            <person name="Salamov A."/>
            <person name="Schmutz J."/>
            <person name="Weeks D."/>
            <person name="Yamada T."/>
            <person name="Claverie J.M."/>
            <person name="Grigoriev I."/>
            <person name="Van Etten J."/>
            <person name="Lomsadze A."/>
            <person name="Borodovsky M."/>
        </authorList>
    </citation>
    <scope>NUCLEOTIDE SEQUENCE [LARGE SCALE GENOMIC DNA]</scope>
    <source>
        <strain evidence="5 6">C-169</strain>
    </source>
</reference>
<dbReference type="Pfam" id="PF01844">
    <property type="entry name" value="HNH"/>
    <property type="match status" value="1"/>
</dbReference>
<evidence type="ECO:0000256" key="2">
    <source>
        <dbReference type="SAM" id="MobiDB-lite"/>
    </source>
</evidence>
<dbReference type="RefSeq" id="XP_005644494.1">
    <property type="nucleotide sequence ID" value="XM_005644437.1"/>
</dbReference>
<dbReference type="InterPro" id="IPR027417">
    <property type="entry name" value="P-loop_NTPase"/>
</dbReference>
<dbReference type="PANTHER" id="PTHR45766:SF5">
    <property type="entry name" value="SNF2 DOMAIN-CONTAINING PROTEIN _ HELICASE DOMAIN-CONTAINING PROTEIN _ HNH ENDONUCLEASE DOMAIN-CONTAINING PROTEIN"/>
    <property type="match status" value="1"/>
</dbReference>
<dbReference type="SMART" id="SM00487">
    <property type="entry name" value="DEXDc"/>
    <property type="match status" value="1"/>
</dbReference>
<dbReference type="InterPro" id="IPR049730">
    <property type="entry name" value="SNF2/RAD54-like_C"/>
</dbReference>
<feature type="region of interest" description="Disordered" evidence="2">
    <location>
        <begin position="475"/>
        <end position="539"/>
    </location>
</feature>
<dbReference type="GO" id="GO:0006281">
    <property type="term" value="P:DNA repair"/>
    <property type="evidence" value="ECO:0007669"/>
    <property type="project" value="TreeGrafter"/>
</dbReference>
<dbReference type="InterPro" id="IPR000330">
    <property type="entry name" value="SNF2_N"/>
</dbReference>
<dbReference type="GO" id="GO:0005524">
    <property type="term" value="F:ATP binding"/>
    <property type="evidence" value="ECO:0007669"/>
    <property type="project" value="InterPro"/>
</dbReference>
<comment type="caution">
    <text evidence="5">The sequence shown here is derived from an EMBL/GenBank/DDBJ whole genome shotgun (WGS) entry which is preliminary data.</text>
</comment>
<dbReference type="PANTHER" id="PTHR45766">
    <property type="entry name" value="DNA ANNEALING HELICASE AND ENDONUCLEASE ZRANB3 FAMILY MEMBER"/>
    <property type="match status" value="1"/>
</dbReference>
<dbReference type="eggNOG" id="KOG1000">
    <property type="taxonomic scope" value="Eukaryota"/>
</dbReference>
<dbReference type="GO" id="GO:0008270">
    <property type="term" value="F:zinc ion binding"/>
    <property type="evidence" value="ECO:0007669"/>
    <property type="project" value="InterPro"/>
</dbReference>
<evidence type="ECO:0000313" key="6">
    <source>
        <dbReference type="Proteomes" id="UP000007264"/>
    </source>
</evidence>
<organism evidence="5 6">
    <name type="scientific">Coccomyxa subellipsoidea (strain C-169)</name>
    <name type="common">Green microalga</name>
    <dbReference type="NCBI Taxonomy" id="574566"/>
    <lineage>
        <taxon>Eukaryota</taxon>
        <taxon>Viridiplantae</taxon>
        <taxon>Chlorophyta</taxon>
        <taxon>core chlorophytes</taxon>
        <taxon>Trebouxiophyceae</taxon>
        <taxon>Trebouxiophyceae incertae sedis</taxon>
        <taxon>Coccomyxaceae</taxon>
        <taxon>Coccomyxa</taxon>
        <taxon>Coccomyxa subellipsoidea</taxon>
    </lineage>
</organism>
<dbReference type="GO" id="GO:0004520">
    <property type="term" value="F:DNA endonuclease activity"/>
    <property type="evidence" value="ECO:0007669"/>
    <property type="project" value="TreeGrafter"/>
</dbReference>
<gene>
    <name evidence="5" type="ORF">COCSUDRAFT_48741</name>
</gene>
<sequence>MTPADLHRRVHDFRERLPHLPMPPSSHAKCPGVFKVASEAGCGGALLPRCRTFPAAAPGAPDIVVEFWGCERWPECDFRDVLPKRLLTPQLALEAAPSDGFKVMAALGAEQVIQHCGGMRSLLGAIRVDLSKALTDAESEEEEGVKPAVLIGWEHYDAVVAALRKKSHHGLDLIGRASLIPDITLAAHKGRYEKASDAEVEDRFGRMAPVLARALLPFQREGVRFALRRGGRALIADEMGVGKTVQAIALASCYQEEWPLLVVAPASLRLVWAEELARWLPHLRACAVHVIEGRTDRLQGGPVPQVVVTSYEMLANLTCSGCCAGGPAANKTNKCAGADHCMAARGFKVVIVDESHTMRTQDRPPDSRNTEAAVAAVRAAARAVLLSGTPSLSRPYDLFRQVDALRPGLLGPNREAFAHRYCNRRLVPVFGRGGAQRMKWCNTGLAYAAELHALLKQEVMLRRLKREVMAQLPPKRRQVVRLPPPLKHHWPPELRSRSASGEGGSQDDDDEDDDVDADRDADMDADGDGPAGQPSAMSVGQRTGLAKLPNVLEWLRHALGSTSGRATAGQAAAQEALPKFLVFAHHKSVMAKLAAALEGEEGNADWAGAEYVRIEGATDHRDRREACARFRDDPSVRVALLSVTAAGTGLDFSAASAVVFAELPEEVSSVRQAEDRAHRHGQRFPVNVYFLLARGTSDERRWQNLNRSLERVSAVHDGGGAAGAAAMAGGSAPGDSAGIALDAVRDVGGGLGWGCTQALPNQPPSHAESEPEVVAAFAQAAVSASDPAAADPKSQQGGNIDIADEDSNEEAMVVPDSDDDEDWVPLARGVQAPPPGGTGGPTGGSSPEPDQAAAPSNSEEPDAAESAPAPDGADFGKALDDDRPKVWFEVSRHTNRVHFHGSAGGSDMLGLSLPMDLLTVPEDQGTPQTILDLLAAVGDREGGKAVVGQAGLLALGPGVDAKEVLRWIGEAREFAAEWGELRALHQNQLAGTPMRCPLQDALIVLEEKAKASGAYGISTDRQLDTGRPHMALPSGAELATVHVRYVGRGNTVAYKQAFTGSGARLCIHCMKSVELSTLPPSAVLEGAADLFCGVSCETAYALRAGGGALRRALFRLERGRCQICRLDTANLLARLRVIEKGTRNWKERRQARLAQLAPGFCTRGFKAAAEKLVSQCMEGNAWHADHTRPVYKGGGLCQLENLRTLCVPCHQVVTKKQASERAAERKLHKQHTLHSFMAAAHQAALGDTEQRREGAGCANATTTPAAAEKPRRQLKRLYTDETADTDFQSPPRAKAGAKKKPR</sequence>
<dbReference type="Pfam" id="PF00271">
    <property type="entry name" value="Helicase_C"/>
    <property type="match status" value="1"/>
</dbReference>
<dbReference type="CDD" id="cd00085">
    <property type="entry name" value="HNHc"/>
    <property type="match status" value="1"/>
</dbReference>
<dbReference type="InterPro" id="IPR003615">
    <property type="entry name" value="HNH_nuc"/>
</dbReference>
<dbReference type="GO" id="GO:0003676">
    <property type="term" value="F:nucleic acid binding"/>
    <property type="evidence" value="ECO:0007669"/>
    <property type="project" value="InterPro"/>
</dbReference>
<dbReference type="InterPro" id="IPR002711">
    <property type="entry name" value="HNH"/>
</dbReference>